<dbReference type="STRING" id="571438.SAMN05192586_12416"/>
<accession>A0A1G7QUK4</accession>
<dbReference type="Proteomes" id="UP000199355">
    <property type="component" value="Unassembled WGS sequence"/>
</dbReference>
<evidence type="ECO:0000313" key="2">
    <source>
        <dbReference type="EMBL" id="SDG02211.1"/>
    </source>
</evidence>
<name>A0A1G7QUK4_9BACT</name>
<evidence type="ECO:0000313" key="3">
    <source>
        <dbReference type="Proteomes" id="UP000199355"/>
    </source>
</evidence>
<dbReference type="EMBL" id="FNBX01000024">
    <property type="protein sequence ID" value="SDG02211.1"/>
    <property type="molecule type" value="Genomic_DNA"/>
</dbReference>
<evidence type="ECO:0000256" key="1">
    <source>
        <dbReference type="SAM" id="MobiDB-lite"/>
    </source>
</evidence>
<organism evidence="2 3">
    <name type="scientific">Desulfovibrio legallii</name>
    <dbReference type="NCBI Taxonomy" id="571438"/>
    <lineage>
        <taxon>Bacteria</taxon>
        <taxon>Pseudomonadati</taxon>
        <taxon>Thermodesulfobacteriota</taxon>
        <taxon>Desulfovibrionia</taxon>
        <taxon>Desulfovibrionales</taxon>
        <taxon>Desulfovibrionaceae</taxon>
        <taxon>Desulfovibrio</taxon>
    </lineage>
</organism>
<proteinExistence type="predicted"/>
<protein>
    <submittedName>
        <fullName evidence="2">Uncharacterized protein</fullName>
    </submittedName>
</protein>
<feature type="region of interest" description="Disordered" evidence="1">
    <location>
        <begin position="1"/>
        <end position="46"/>
    </location>
</feature>
<dbReference type="RefSeq" id="WP_092155244.1">
    <property type="nucleotide sequence ID" value="NZ_FNBX01000024.1"/>
</dbReference>
<gene>
    <name evidence="2" type="ORF">SAMN05192586_12416</name>
</gene>
<reference evidence="3" key="1">
    <citation type="submission" date="2016-10" db="EMBL/GenBank/DDBJ databases">
        <authorList>
            <person name="Varghese N."/>
            <person name="Submissions S."/>
        </authorList>
    </citation>
    <scope>NUCLEOTIDE SEQUENCE [LARGE SCALE GENOMIC DNA]</scope>
    <source>
        <strain evidence="3">KHC7</strain>
    </source>
</reference>
<sequence>MTEPRQRRARQLARPGGSKAATALGGARRRNGCPANAEADRPQGEPRCRARVLLPFLAAALLLAGCGQGVQVQAKGQSVTSISTGSR</sequence>
<keyword evidence="3" id="KW-1185">Reference proteome</keyword>
<dbReference type="AlphaFoldDB" id="A0A1G7QUK4"/>